<evidence type="ECO:0000313" key="2">
    <source>
        <dbReference type="Proteomes" id="UP000235616"/>
    </source>
</evidence>
<protein>
    <recommendedName>
        <fullName evidence="3">ATP-binding protein</fullName>
    </recommendedName>
</protein>
<dbReference type="SUPFAM" id="SSF55874">
    <property type="entry name" value="ATPase domain of HSP90 chaperone/DNA topoisomerase II/histidine kinase"/>
    <property type="match status" value="1"/>
</dbReference>
<dbReference type="RefSeq" id="WP_102644843.1">
    <property type="nucleotide sequence ID" value="NZ_PNYA01000006.1"/>
</dbReference>
<keyword evidence="2" id="KW-1185">Reference proteome</keyword>
<evidence type="ECO:0008006" key="3">
    <source>
        <dbReference type="Google" id="ProtNLM"/>
    </source>
</evidence>
<name>A0A2N7VVC6_9BURK</name>
<dbReference type="Proteomes" id="UP000235616">
    <property type="component" value="Unassembled WGS sequence"/>
</dbReference>
<dbReference type="EMBL" id="PNYA01000006">
    <property type="protein sequence ID" value="PMS21102.1"/>
    <property type="molecule type" value="Genomic_DNA"/>
</dbReference>
<dbReference type="AlphaFoldDB" id="A0A2N7VVC6"/>
<comment type="caution">
    <text evidence="1">The sequence shown here is derived from an EMBL/GenBank/DDBJ whole genome shotgun (WGS) entry which is preliminary data.</text>
</comment>
<dbReference type="InterPro" id="IPR036890">
    <property type="entry name" value="HATPase_C_sf"/>
</dbReference>
<sequence length="388" mass="43219">MVEPQLLAFQLPFDLLDERRGQDVAAHNASVTIIVPDSYANEMSAGMAQSEVLAIQRLLTLSRHNDIKVRWQQHIASRVLASPTIFPLLAVLIVLENATHDIEGFDNVQAADSLDAGRRKLFKERLKVDFFSDTQVVICADSRGRGTPPDLYGSDGRMIAREDFEAIIEELVTHQAGTNLSTSSAVHWSSALATIVSELFENADTHGKTELSGLPIRKNGVRGLILKRTTVGRGRTRDTGNAASRPIEAFELSVFDSGPGFFASFMREQIQLHVDIGLEWKVVHSCLERHYDSGLTDVRQGHRGMGLYEVLRALQLLRGAIEVRTGRIYGYRTFMEGEFKFKMEPSTSPTRPGMPKPQLLDFERRFVAVPSEHELLVGSSIRVIVPLN</sequence>
<evidence type="ECO:0000313" key="1">
    <source>
        <dbReference type="EMBL" id="PMS21102.1"/>
    </source>
</evidence>
<organism evidence="1 2">
    <name type="scientific">Trinickia dabaoshanensis</name>
    <dbReference type="NCBI Taxonomy" id="564714"/>
    <lineage>
        <taxon>Bacteria</taxon>
        <taxon>Pseudomonadati</taxon>
        <taxon>Pseudomonadota</taxon>
        <taxon>Betaproteobacteria</taxon>
        <taxon>Burkholderiales</taxon>
        <taxon>Burkholderiaceae</taxon>
        <taxon>Trinickia</taxon>
    </lineage>
</organism>
<gene>
    <name evidence="1" type="ORF">C0Z18_07840</name>
</gene>
<accession>A0A2N7VVC6</accession>
<dbReference type="OrthoDB" id="6838090at2"/>
<proteinExistence type="predicted"/>
<reference evidence="1 2" key="1">
    <citation type="submission" date="2018-01" db="EMBL/GenBank/DDBJ databases">
        <title>Whole genome analyses suggest that Burkholderia sensu lato contains two further novel genera in the rhizoxinica-symbiotica group Mycetohabitans gen. nov., and Trinickia gen. nov.: implications for the evolution of diazotrophy and nodulation in the Burkholderiaceae.</title>
        <authorList>
            <person name="Estrada-de los Santos P."/>
            <person name="Palmer M."/>
            <person name="Chavez-Ramirez B."/>
            <person name="Beukes C."/>
            <person name="Steenkamp E.T."/>
            <person name="Hirsch A.M."/>
            <person name="Manyaka P."/>
            <person name="Maluk M."/>
            <person name="Lafos M."/>
            <person name="Crook M."/>
            <person name="Gross E."/>
            <person name="Simon M.F."/>
            <person name="Bueno dos Reis Junior F."/>
            <person name="Poole P.S."/>
            <person name="Venter S.N."/>
            <person name="James E.K."/>
        </authorList>
    </citation>
    <scope>NUCLEOTIDE SEQUENCE [LARGE SCALE GENOMIC DNA]</scope>
    <source>
        <strain evidence="1 2">GIMN1.004</strain>
    </source>
</reference>